<dbReference type="InterPro" id="IPR020013">
    <property type="entry name" value="Flagellar_FlgE/F/G"/>
</dbReference>
<dbReference type="NCBIfam" id="NF009332">
    <property type="entry name" value="PRK12690.1"/>
    <property type="match status" value="1"/>
</dbReference>
<evidence type="ECO:0000256" key="2">
    <source>
        <dbReference type="ARBA" id="ARBA00009677"/>
    </source>
</evidence>
<dbReference type="NCBIfam" id="TIGR02490">
    <property type="entry name" value="flgF"/>
    <property type="match status" value="1"/>
</dbReference>
<dbReference type="Pfam" id="PF22692">
    <property type="entry name" value="LlgE_F_G_D1"/>
    <property type="match status" value="1"/>
</dbReference>
<keyword evidence="8" id="KW-0969">Cilium</keyword>
<dbReference type="InterPro" id="IPR012836">
    <property type="entry name" value="FlgF"/>
</dbReference>
<dbReference type="InterPro" id="IPR053967">
    <property type="entry name" value="LlgE_F_G-like_D1"/>
</dbReference>
<evidence type="ECO:0000313" key="9">
    <source>
        <dbReference type="Proteomes" id="UP000249185"/>
    </source>
</evidence>
<dbReference type="InterPro" id="IPR019776">
    <property type="entry name" value="Flagellar_basal_body_rod_CS"/>
</dbReference>
<keyword evidence="8" id="KW-0966">Cell projection</keyword>
<feature type="domain" description="Flagellar hook protein FlgE/F/G-like D1" evidence="7">
    <location>
        <begin position="82"/>
        <end position="148"/>
    </location>
</feature>
<dbReference type="EMBL" id="QFPW01000001">
    <property type="protein sequence ID" value="PZQ52376.1"/>
    <property type="molecule type" value="Genomic_DNA"/>
</dbReference>
<feature type="domain" description="Flagellar basal body rod protein N-terminal" evidence="5">
    <location>
        <begin position="6"/>
        <end position="35"/>
    </location>
</feature>
<accession>A0A2W5NFV1</accession>
<evidence type="ECO:0000256" key="1">
    <source>
        <dbReference type="ARBA" id="ARBA00004117"/>
    </source>
</evidence>
<dbReference type="PANTHER" id="PTHR30435">
    <property type="entry name" value="FLAGELLAR PROTEIN"/>
    <property type="match status" value="1"/>
</dbReference>
<dbReference type="PANTHER" id="PTHR30435:SF19">
    <property type="entry name" value="FLAGELLAR BASAL-BODY ROD PROTEIN FLGG"/>
    <property type="match status" value="1"/>
</dbReference>
<evidence type="ECO:0000256" key="3">
    <source>
        <dbReference type="ARBA" id="ARBA00023143"/>
    </source>
</evidence>
<dbReference type="InterPro" id="IPR001444">
    <property type="entry name" value="Flag_bb_rod_N"/>
</dbReference>
<keyword evidence="3 4" id="KW-0975">Bacterial flagellum</keyword>
<evidence type="ECO:0000256" key="4">
    <source>
        <dbReference type="RuleBase" id="RU362116"/>
    </source>
</evidence>
<gene>
    <name evidence="8" type="primary">flgF</name>
    <name evidence="8" type="ORF">DI556_01585</name>
</gene>
<evidence type="ECO:0000313" key="8">
    <source>
        <dbReference type="EMBL" id="PZQ52376.1"/>
    </source>
</evidence>
<reference evidence="8 9" key="1">
    <citation type="submission" date="2017-08" db="EMBL/GenBank/DDBJ databases">
        <title>Infants hospitalized years apart are colonized by the same room-sourced microbial strains.</title>
        <authorList>
            <person name="Brooks B."/>
            <person name="Olm M.R."/>
            <person name="Firek B.A."/>
            <person name="Baker R."/>
            <person name="Thomas B.C."/>
            <person name="Morowitz M.J."/>
            <person name="Banfield J.F."/>
        </authorList>
    </citation>
    <scope>NUCLEOTIDE SEQUENCE [LARGE SCALE GENOMIC DNA]</scope>
    <source>
        <strain evidence="8">S2_005_002_R2_34</strain>
    </source>
</reference>
<protein>
    <recommendedName>
        <fullName evidence="4">Flagellar basal-body rod protein FlgF</fullName>
    </recommendedName>
</protein>
<sequence length="240" mass="25450">MDLAGYVALARQSGLAREMQTVANNIANVSTTGFRREGVIFAEEVRALPLEGGAVAMTSARVRFTDEAQGALEQTNGTLDLAIEGEGFFTVMTPRGPRLTRAGAFGRDADGQIVTPEGHALLDEGGGAIAIPFEAKAIGVGADGTISVDGEPLARVGVVTVEDQTRLFRESGTLFRSDRPTVPAETASVLSGFLEGSNVNPILEIARMIEVQRAYEYGQKLLDQEDARIRLVVRTLGSNG</sequence>
<organism evidence="8 9">
    <name type="scientific">Rhodovulum sulfidophilum</name>
    <name type="common">Rhodobacter sulfidophilus</name>
    <dbReference type="NCBI Taxonomy" id="35806"/>
    <lineage>
        <taxon>Bacteria</taxon>
        <taxon>Pseudomonadati</taxon>
        <taxon>Pseudomonadota</taxon>
        <taxon>Alphaproteobacteria</taxon>
        <taxon>Rhodobacterales</taxon>
        <taxon>Paracoccaceae</taxon>
        <taxon>Rhodovulum</taxon>
    </lineage>
</organism>
<dbReference type="Proteomes" id="UP000249185">
    <property type="component" value="Unassembled WGS sequence"/>
</dbReference>
<dbReference type="InterPro" id="IPR010930">
    <property type="entry name" value="Flg_bb/hook_C_dom"/>
</dbReference>
<comment type="subunit">
    <text evidence="4">The basal body constitutes a major portion of the flagellar organelle and consists of five rings (E,L,P,S, and M) mounted on a central rod. The rod consists of about 26 subunits of FlgG in the distal portion, and FlgB, FlgC and FlgF are thought to build up the proximal portion of the rod with about 6 subunits each.</text>
</comment>
<comment type="subcellular location">
    <subcellularLocation>
        <location evidence="1 4">Bacterial flagellum basal body</location>
    </subcellularLocation>
</comment>
<evidence type="ECO:0000259" key="7">
    <source>
        <dbReference type="Pfam" id="PF22692"/>
    </source>
</evidence>
<dbReference type="Pfam" id="PF00460">
    <property type="entry name" value="Flg_bb_rod"/>
    <property type="match status" value="1"/>
</dbReference>
<dbReference type="AlphaFoldDB" id="A0A2W5NFV1"/>
<comment type="similarity">
    <text evidence="2 4">Belongs to the flagella basal body rod proteins family.</text>
</comment>
<dbReference type="PROSITE" id="PS00588">
    <property type="entry name" value="FLAGELLA_BB_ROD"/>
    <property type="match status" value="1"/>
</dbReference>
<comment type="caution">
    <text evidence="8">The sequence shown here is derived from an EMBL/GenBank/DDBJ whole genome shotgun (WGS) entry which is preliminary data.</text>
</comment>
<dbReference type="Pfam" id="PF06429">
    <property type="entry name" value="Flg_bbr_C"/>
    <property type="match status" value="1"/>
</dbReference>
<dbReference type="NCBIfam" id="TIGR03506">
    <property type="entry name" value="FlgEFG_subfam"/>
    <property type="match status" value="1"/>
</dbReference>
<dbReference type="GO" id="GO:0071978">
    <property type="term" value="P:bacterial-type flagellum-dependent swarming motility"/>
    <property type="evidence" value="ECO:0007669"/>
    <property type="project" value="TreeGrafter"/>
</dbReference>
<name>A0A2W5NFV1_RHOSU</name>
<dbReference type="GO" id="GO:0030694">
    <property type="term" value="C:bacterial-type flagellum basal body, rod"/>
    <property type="evidence" value="ECO:0007669"/>
    <property type="project" value="UniProtKB-UniRule"/>
</dbReference>
<feature type="domain" description="Flagellar basal-body/hook protein C-terminal" evidence="6">
    <location>
        <begin position="191"/>
        <end position="226"/>
    </location>
</feature>
<evidence type="ECO:0000259" key="6">
    <source>
        <dbReference type="Pfam" id="PF06429"/>
    </source>
</evidence>
<evidence type="ECO:0000259" key="5">
    <source>
        <dbReference type="Pfam" id="PF00460"/>
    </source>
</evidence>
<keyword evidence="8" id="KW-0282">Flagellum</keyword>
<dbReference type="InterPro" id="IPR037925">
    <property type="entry name" value="FlgE/F/G-like"/>
</dbReference>
<dbReference type="SUPFAM" id="SSF117143">
    <property type="entry name" value="Flagellar hook protein flgE"/>
    <property type="match status" value="1"/>
</dbReference>
<proteinExistence type="inferred from homology"/>